<reference evidence="3" key="1">
    <citation type="submission" date="2017-08" db="EMBL/GenBank/DDBJ databases">
        <title>A dynamic microbial community with high functional redundancy inhabits the cold, oxic subseafloor aquifer.</title>
        <authorList>
            <person name="Tully B.J."/>
            <person name="Wheat C.G."/>
            <person name="Glazer B.T."/>
            <person name="Huber J.A."/>
        </authorList>
    </citation>
    <scope>NUCLEOTIDE SEQUENCE [LARGE SCALE GENOMIC DNA]</scope>
</reference>
<gene>
    <name evidence="2" type="ORF">COC19_07370</name>
</gene>
<keyword evidence="1" id="KW-0472">Membrane</keyword>
<evidence type="ECO:0000313" key="2">
    <source>
        <dbReference type="EMBL" id="PCH59246.1"/>
    </source>
</evidence>
<dbReference type="EMBL" id="NVQR01000127">
    <property type="protein sequence ID" value="PCH59246.1"/>
    <property type="molecule type" value="Genomic_DNA"/>
</dbReference>
<feature type="transmembrane region" description="Helical" evidence="1">
    <location>
        <begin position="9"/>
        <end position="32"/>
    </location>
</feature>
<sequence>LNALHQPAVALYLSAARFAVFYVPLAYVGSLLYGLEGFFGGALLGNLIMAAISWHYFNKTVSQEQRLMAETAISA</sequence>
<feature type="non-terminal residue" evidence="2">
    <location>
        <position position="1"/>
    </location>
</feature>
<proteinExistence type="predicted"/>
<organism evidence="2 3">
    <name type="scientific">SAR86 cluster bacterium</name>
    <dbReference type="NCBI Taxonomy" id="2030880"/>
    <lineage>
        <taxon>Bacteria</taxon>
        <taxon>Pseudomonadati</taxon>
        <taxon>Pseudomonadota</taxon>
        <taxon>Gammaproteobacteria</taxon>
        <taxon>SAR86 cluster</taxon>
    </lineage>
</organism>
<keyword evidence="1" id="KW-0812">Transmembrane</keyword>
<evidence type="ECO:0000313" key="3">
    <source>
        <dbReference type="Proteomes" id="UP000218172"/>
    </source>
</evidence>
<dbReference type="Proteomes" id="UP000218172">
    <property type="component" value="Unassembled WGS sequence"/>
</dbReference>
<comment type="caution">
    <text evidence="2">The sequence shown here is derived from an EMBL/GenBank/DDBJ whole genome shotgun (WGS) entry which is preliminary data.</text>
</comment>
<keyword evidence="1" id="KW-1133">Transmembrane helix</keyword>
<protein>
    <submittedName>
        <fullName evidence="2">MATE family efflux transporter</fullName>
    </submittedName>
</protein>
<feature type="transmembrane region" description="Helical" evidence="1">
    <location>
        <begin position="38"/>
        <end position="57"/>
    </location>
</feature>
<evidence type="ECO:0000256" key="1">
    <source>
        <dbReference type="SAM" id="Phobius"/>
    </source>
</evidence>
<name>A0A2A4MI03_9GAMM</name>
<dbReference type="AlphaFoldDB" id="A0A2A4MI03"/>
<accession>A0A2A4MI03</accession>